<comment type="caution">
    <text evidence="6">The sequence shown here is derived from an EMBL/GenBank/DDBJ whole genome shotgun (WGS) entry which is preliminary data.</text>
</comment>
<dbReference type="CDD" id="cd05466">
    <property type="entry name" value="PBP2_LTTR_substrate"/>
    <property type="match status" value="1"/>
</dbReference>
<dbReference type="InterPro" id="IPR000847">
    <property type="entry name" value="LysR_HTH_N"/>
</dbReference>
<evidence type="ECO:0000256" key="1">
    <source>
        <dbReference type="ARBA" id="ARBA00009437"/>
    </source>
</evidence>
<dbReference type="SUPFAM" id="SSF46785">
    <property type="entry name" value="Winged helix' DNA-binding domain"/>
    <property type="match status" value="1"/>
</dbReference>
<keyword evidence="3" id="KW-0238">DNA-binding</keyword>
<comment type="similarity">
    <text evidence="1">Belongs to the LysR transcriptional regulatory family.</text>
</comment>
<gene>
    <name evidence="6" type="ORF">GCM10007269_11000</name>
</gene>
<keyword evidence="2" id="KW-0805">Transcription regulation</keyword>
<accession>A0ABQ1RGL1</accession>
<evidence type="ECO:0000256" key="2">
    <source>
        <dbReference type="ARBA" id="ARBA00023015"/>
    </source>
</evidence>
<dbReference type="Gene3D" id="1.10.10.10">
    <property type="entry name" value="Winged helix-like DNA-binding domain superfamily/Winged helix DNA-binding domain"/>
    <property type="match status" value="1"/>
</dbReference>
<name>A0ABQ1RGL1_9MICO</name>
<dbReference type="InterPro" id="IPR036388">
    <property type="entry name" value="WH-like_DNA-bd_sf"/>
</dbReference>
<evidence type="ECO:0000256" key="4">
    <source>
        <dbReference type="ARBA" id="ARBA00023163"/>
    </source>
</evidence>
<dbReference type="PROSITE" id="PS50931">
    <property type="entry name" value="HTH_LYSR"/>
    <property type="match status" value="1"/>
</dbReference>
<evidence type="ECO:0000313" key="7">
    <source>
        <dbReference type="Proteomes" id="UP000629365"/>
    </source>
</evidence>
<dbReference type="PANTHER" id="PTHR30346">
    <property type="entry name" value="TRANSCRIPTIONAL DUAL REGULATOR HCAR-RELATED"/>
    <property type="match status" value="1"/>
</dbReference>
<dbReference type="PANTHER" id="PTHR30346:SF28">
    <property type="entry name" value="HTH-TYPE TRANSCRIPTIONAL REGULATOR CYNR"/>
    <property type="match status" value="1"/>
</dbReference>
<evidence type="ECO:0000313" key="6">
    <source>
        <dbReference type="EMBL" id="GGD69675.1"/>
    </source>
</evidence>
<keyword evidence="4" id="KW-0804">Transcription</keyword>
<protein>
    <recommendedName>
        <fullName evidence="5">HTH lysR-type domain-containing protein</fullName>
    </recommendedName>
</protein>
<dbReference type="InterPro" id="IPR036390">
    <property type="entry name" value="WH_DNA-bd_sf"/>
</dbReference>
<dbReference type="Gene3D" id="3.40.190.10">
    <property type="entry name" value="Periplasmic binding protein-like II"/>
    <property type="match status" value="2"/>
</dbReference>
<dbReference type="InterPro" id="IPR005119">
    <property type="entry name" value="LysR_subst-bd"/>
</dbReference>
<evidence type="ECO:0000256" key="3">
    <source>
        <dbReference type="ARBA" id="ARBA00023125"/>
    </source>
</evidence>
<dbReference type="Pfam" id="PF00126">
    <property type="entry name" value="HTH_1"/>
    <property type="match status" value="1"/>
</dbReference>
<dbReference type="PRINTS" id="PR00039">
    <property type="entry name" value="HTHLYSR"/>
</dbReference>
<proteinExistence type="inferred from homology"/>
<evidence type="ECO:0000259" key="5">
    <source>
        <dbReference type="PROSITE" id="PS50931"/>
    </source>
</evidence>
<feature type="domain" description="HTH lysR-type" evidence="5">
    <location>
        <begin position="7"/>
        <end position="61"/>
    </location>
</feature>
<dbReference type="SUPFAM" id="SSF53850">
    <property type="entry name" value="Periplasmic binding protein-like II"/>
    <property type="match status" value="1"/>
</dbReference>
<dbReference type="Pfam" id="PF03466">
    <property type="entry name" value="LysR_substrate"/>
    <property type="match status" value="1"/>
</dbReference>
<dbReference type="EMBL" id="BMCM01000001">
    <property type="protein sequence ID" value="GGD69675.1"/>
    <property type="molecule type" value="Genomic_DNA"/>
</dbReference>
<sequence>MCMYGERELEAFVAVIDSGSVSLAAERLIRTQPTVSRQIASLERQVGAALFRRMPNGMMTTYAGERLEPMARDLVRRGRRAREVMTGIVQEQRSFVVASPEMTSVLVLAPFIAEGGPISDVMIATPTETYDRLRTGADLAVTTSPPASRLRGTRVMTLPLLCQLPASHPLADGEQIELKDLLAGPFLTSGRGSAAWAQIQQVAEGEGWSLEMASLGADAPIIQARSAAGHGPCVVVEPPRFGLVTRPLQHRGEAMRCALYASWERTHYAGDDIRRVVRELTEFVSTHVPDLYPEGTYTAAETAAISRNH</sequence>
<keyword evidence="7" id="KW-1185">Reference proteome</keyword>
<dbReference type="Proteomes" id="UP000629365">
    <property type="component" value="Unassembled WGS sequence"/>
</dbReference>
<reference evidence="7" key="1">
    <citation type="journal article" date="2019" name="Int. J. Syst. Evol. Microbiol.">
        <title>The Global Catalogue of Microorganisms (GCM) 10K type strain sequencing project: providing services to taxonomists for standard genome sequencing and annotation.</title>
        <authorList>
            <consortium name="The Broad Institute Genomics Platform"/>
            <consortium name="The Broad Institute Genome Sequencing Center for Infectious Disease"/>
            <person name="Wu L."/>
            <person name="Ma J."/>
        </authorList>
    </citation>
    <scope>NUCLEOTIDE SEQUENCE [LARGE SCALE GENOMIC DNA]</scope>
    <source>
        <strain evidence="7">CCM 7640</strain>
    </source>
</reference>
<organism evidence="6 7">
    <name type="scientific">Microbacterium murale</name>
    <dbReference type="NCBI Taxonomy" id="1081040"/>
    <lineage>
        <taxon>Bacteria</taxon>
        <taxon>Bacillati</taxon>
        <taxon>Actinomycetota</taxon>
        <taxon>Actinomycetes</taxon>
        <taxon>Micrococcales</taxon>
        <taxon>Microbacteriaceae</taxon>
        <taxon>Microbacterium</taxon>
    </lineage>
</organism>